<evidence type="ECO:0000256" key="1">
    <source>
        <dbReference type="ARBA" id="ARBA00011073"/>
    </source>
</evidence>
<dbReference type="PANTHER" id="PTHR43806:SF67">
    <property type="entry name" value="EGF-LIKE DOMAIN-CONTAINING PROTEIN"/>
    <property type="match status" value="1"/>
</dbReference>
<dbReference type="InterPro" id="IPR026444">
    <property type="entry name" value="Secre_tail"/>
</dbReference>
<dbReference type="STRING" id="593133.SAMN04488006_3119"/>
<evidence type="ECO:0000259" key="7">
    <source>
        <dbReference type="Pfam" id="PF00082"/>
    </source>
</evidence>
<dbReference type="Gene3D" id="3.40.50.200">
    <property type="entry name" value="Peptidase S8/S53 domain"/>
    <property type="match status" value="1"/>
</dbReference>
<dbReference type="SUPFAM" id="SSF52743">
    <property type="entry name" value="Subtilisin-like"/>
    <property type="match status" value="1"/>
</dbReference>
<protein>
    <submittedName>
        <fullName evidence="9">Por secretion system C-terminal sorting domain-containing protein</fullName>
    </submittedName>
</protein>
<keyword evidence="3" id="KW-0732">Signal</keyword>
<organism evidence="9 10">
    <name type="scientific">Lutibacter maritimus</name>
    <dbReference type="NCBI Taxonomy" id="593133"/>
    <lineage>
        <taxon>Bacteria</taxon>
        <taxon>Pseudomonadati</taxon>
        <taxon>Bacteroidota</taxon>
        <taxon>Flavobacteriia</taxon>
        <taxon>Flavobacteriales</taxon>
        <taxon>Flavobacteriaceae</taxon>
        <taxon>Lutibacter</taxon>
    </lineage>
</organism>
<evidence type="ECO:0000256" key="6">
    <source>
        <dbReference type="PROSITE-ProRule" id="PRU01240"/>
    </source>
</evidence>
<dbReference type="InterPro" id="IPR050131">
    <property type="entry name" value="Peptidase_S8_subtilisin-like"/>
</dbReference>
<proteinExistence type="inferred from homology"/>
<keyword evidence="5 6" id="KW-0720">Serine protease</keyword>
<dbReference type="GO" id="GO:0006508">
    <property type="term" value="P:proteolysis"/>
    <property type="evidence" value="ECO:0007669"/>
    <property type="project" value="UniProtKB-KW"/>
</dbReference>
<dbReference type="CDD" id="cd07493">
    <property type="entry name" value="Peptidases_S8_9"/>
    <property type="match status" value="1"/>
</dbReference>
<keyword evidence="2 6" id="KW-0645">Protease</keyword>
<dbReference type="AlphaFoldDB" id="A0A1I6SK51"/>
<feature type="domain" description="Secretion system C-terminal sorting" evidence="8">
    <location>
        <begin position="473"/>
        <end position="541"/>
    </location>
</feature>
<name>A0A1I6SK51_9FLAO</name>
<evidence type="ECO:0000256" key="4">
    <source>
        <dbReference type="ARBA" id="ARBA00022801"/>
    </source>
</evidence>
<dbReference type="PROSITE" id="PS51892">
    <property type="entry name" value="SUBTILASE"/>
    <property type="match status" value="1"/>
</dbReference>
<evidence type="ECO:0000256" key="5">
    <source>
        <dbReference type="ARBA" id="ARBA00022825"/>
    </source>
</evidence>
<dbReference type="PANTHER" id="PTHR43806">
    <property type="entry name" value="PEPTIDASE S8"/>
    <property type="match status" value="1"/>
</dbReference>
<feature type="active site" description="Charge relay system" evidence="6">
    <location>
        <position position="176"/>
    </location>
</feature>
<dbReference type="NCBIfam" id="TIGR04183">
    <property type="entry name" value="Por_Secre_tail"/>
    <property type="match status" value="1"/>
</dbReference>
<dbReference type="GO" id="GO:0004252">
    <property type="term" value="F:serine-type endopeptidase activity"/>
    <property type="evidence" value="ECO:0007669"/>
    <property type="project" value="UniProtKB-UniRule"/>
</dbReference>
<feature type="domain" description="Peptidase S8/S53" evidence="7">
    <location>
        <begin position="167"/>
        <end position="447"/>
    </location>
</feature>
<dbReference type="Proteomes" id="UP000199312">
    <property type="component" value="Unassembled WGS sequence"/>
</dbReference>
<accession>A0A1I6SK51</accession>
<dbReference type="InterPro" id="IPR036852">
    <property type="entry name" value="Peptidase_S8/S53_dom_sf"/>
</dbReference>
<evidence type="ECO:0000256" key="2">
    <source>
        <dbReference type="ARBA" id="ARBA00022670"/>
    </source>
</evidence>
<evidence type="ECO:0000313" key="10">
    <source>
        <dbReference type="Proteomes" id="UP000199312"/>
    </source>
</evidence>
<dbReference type="InterPro" id="IPR000209">
    <property type="entry name" value="Peptidase_S8/S53_dom"/>
</dbReference>
<comment type="similarity">
    <text evidence="1 6">Belongs to the peptidase S8 family.</text>
</comment>
<evidence type="ECO:0000256" key="3">
    <source>
        <dbReference type="ARBA" id="ARBA00022729"/>
    </source>
</evidence>
<dbReference type="PROSITE" id="PS00138">
    <property type="entry name" value="SUBTILASE_SER"/>
    <property type="match status" value="1"/>
</dbReference>
<dbReference type="InterPro" id="IPR017317">
    <property type="entry name" value="Pept_S8_subtilisin_bacteroid-2"/>
</dbReference>
<dbReference type="Pfam" id="PF00082">
    <property type="entry name" value="Peptidase_S8"/>
    <property type="match status" value="1"/>
</dbReference>
<dbReference type="PIRSF" id="PIRSF037903">
    <property type="entry name" value="Subtilisin_rel_GFO_2223"/>
    <property type="match status" value="1"/>
</dbReference>
<evidence type="ECO:0000313" key="9">
    <source>
        <dbReference type="EMBL" id="SFS77325.1"/>
    </source>
</evidence>
<reference evidence="10" key="1">
    <citation type="submission" date="2016-10" db="EMBL/GenBank/DDBJ databases">
        <authorList>
            <person name="Varghese N."/>
            <person name="Submissions S."/>
        </authorList>
    </citation>
    <scope>NUCLEOTIDE SEQUENCE [LARGE SCALE GENOMIC DNA]</scope>
    <source>
        <strain evidence="10">DSM 24450</strain>
    </source>
</reference>
<sequence length="544" mass="60623">MLIFSVSIMNAQDEDAWVYFNDKPSKNTFLNAPLTMLTQRALDRRSRYNIPLDFKDVPIEASYIDLVESASGISVLAKSKWLNALHVKGTYEAIDALNALQVNGTNIVASIEFADKNILSDRKNSNQNVKSKSQNKLKIATNFNYGQAANQIQMLKGEILHHNNFTGAGMQIAVIDAGFPNVDTFSAFQRLRDNNQILGGYDFVNRNANFYTGYYHGMAVLSTIACYIYSDDGIATNDFVGTAPDASFYLFITEDYYNETPLEESLWVEAAEEADRLGVDVINTSLGYYEFDDINYNYTYNNMDGQTTFITRGAEIAFSRGMLLVNSAGNEGNNSWHYIIAPADAPSVLSIGAVDKDKFIANFSSYGPTYDGRVKPDVCAEGAGVYIINASGSIATSNGTSFSGPIMAGMVTCLWQAFPNKTNAEITQIVKESAHLYSNPTNHEGYGIPNFETIYNTLSVEEAILDNEYFKFYPNPVNDYLNFYFPTDINEIEVTIYSLLGKKLIEKNVFKNLPKLEISQLPKGLYIIKTSFGTNNKISKFFKD</sequence>
<keyword evidence="10" id="KW-1185">Reference proteome</keyword>
<dbReference type="InterPro" id="IPR023828">
    <property type="entry name" value="Peptidase_S8_Ser-AS"/>
</dbReference>
<feature type="active site" description="Charge relay system" evidence="6">
    <location>
        <position position="216"/>
    </location>
</feature>
<gene>
    <name evidence="9" type="ORF">SAMN04488006_3119</name>
</gene>
<dbReference type="EMBL" id="FOZP01000009">
    <property type="protein sequence ID" value="SFS77325.1"/>
    <property type="molecule type" value="Genomic_DNA"/>
</dbReference>
<keyword evidence="4 6" id="KW-0378">Hydrolase</keyword>
<feature type="active site" description="Charge relay system" evidence="6">
    <location>
        <position position="401"/>
    </location>
</feature>
<evidence type="ECO:0000259" key="8">
    <source>
        <dbReference type="Pfam" id="PF18962"/>
    </source>
</evidence>
<dbReference type="Pfam" id="PF18962">
    <property type="entry name" value="Por_Secre_tail"/>
    <property type="match status" value="1"/>
</dbReference>